<proteinExistence type="predicted"/>
<comment type="caution">
    <text evidence="1">The sequence shown here is derived from an EMBL/GenBank/DDBJ whole genome shotgun (WGS) entry which is preliminary data.</text>
</comment>
<name>A0A0F8WZX5_9ZZZZ</name>
<feature type="non-terminal residue" evidence="1">
    <location>
        <position position="1"/>
    </location>
</feature>
<dbReference type="EMBL" id="LAZR01062018">
    <property type="protein sequence ID" value="KKK62382.1"/>
    <property type="molecule type" value="Genomic_DNA"/>
</dbReference>
<evidence type="ECO:0000313" key="1">
    <source>
        <dbReference type="EMBL" id="KKK62382.1"/>
    </source>
</evidence>
<organism evidence="1">
    <name type="scientific">marine sediment metagenome</name>
    <dbReference type="NCBI Taxonomy" id="412755"/>
    <lineage>
        <taxon>unclassified sequences</taxon>
        <taxon>metagenomes</taxon>
        <taxon>ecological metagenomes</taxon>
    </lineage>
</organism>
<accession>A0A0F8WZX5</accession>
<sequence>KDMESSLDELELRREPGGDCLFIEYGEVSRRINL</sequence>
<protein>
    <submittedName>
        <fullName evidence="1">Uncharacterized protein</fullName>
    </submittedName>
</protein>
<gene>
    <name evidence="1" type="ORF">LCGC14_3004930</name>
</gene>
<dbReference type="AlphaFoldDB" id="A0A0F8WZX5"/>
<reference evidence="1" key="1">
    <citation type="journal article" date="2015" name="Nature">
        <title>Complex archaea that bridge the gap between prokaryotes and eukaryotes.</title>
        <authorList>
            <person name="Spang A."/>
            <person name="Saw J.H."/>
            <person name="Jorgensen S.L."/>
            <person name="Zaremba-Niedzwiedzka K."/>
            <person name="Martijn J."/>
            <person name="Lind A.E."/>
            <person name="van Eijk R."/>
            <person name="Schleper C."/>
            <person name="Guy L."/>
            <person name="Ettema T.J."/>
        </authorList>
    </citation>
    <scope>NUCLEOTIDE SEQUENCE</scope>
</reference>